<dbReference type="Proteomes" id="UP000007978">
    <property type="component" value="Chromosome 3"/>
</dbReference>
<feature type="compositionally biased region" description="Basic and acidic residues" evidence="1">
    <location>
        <begin position="1"/>
        <end position="19"/>
    </location>
</feature>
<protein>
    <recommendedName>
        <fullName evidence="4">F-box domain-containing protein</fullName>
    </recommendedName>
</protein>
<dbReference type="GeneID" id="20361436"/>
<evidence type="ECO:0008006" key="4">
    <source>
        <dbReference type="Google" id="ProtNLM"/>
    </source>
</evidence>
<evidence type="ECO:0000313" key="2">
    <source>
        <dbReference type="EMBL" id="EKJ76942.1"/>
    </source>
</evidence>
<dbReference type="KEGG" id="fpu:FPSE_02817"/>
<dbReference type="RefSeq" id="XP_009254211.1">
    <property type="nucleotide sequence ID" value="XM_009255936.1"/>
</dbReference>
<dbReference type="HOGENOM" id="CLU_2654607_0_0_1"/>
<dbReference type="OrthoDB" id="5280464at2759"/>
<feature type="region of interest" description="Disordered" evidence="1">
    <location>
        <begin position="1"/>
        <end position="22"/>
    </location>
</feature>
<evidence type="ECO:0000256" key="1">
    <source>
        <dbReference type="SAM" id="MobiDB-lite"/>
    </source>
</evidence>
<sequence length="76" mass="8859">MSGSDESRELPKGSGHRPETNTPLLKLPLDIMIQVWKKCHSHIDVKNLYSTCRTLYDMFKALGNIRRTKEMIRRCI</sequence>
<gene>
    <name evidence="2" type="ORF">FPSE_02817</name>
</gene>
<evidence type="ECO:0000313" key="3">
    <source>
        <dbReference type="Proteomes" id="UP000007978"/>
    </source>
</evidence>
<accession>K3VP20</accession>
<proteinExistence type="predicted"/>
<dbReference type="EMBL" id="AFNW01000064">
    <property type="protein sequence ID" value="EKJ76942.1"/>
    <property type="molecule type" value="Genomic_DNA"/>
</dbReference>
<comment type="caution">
    <text evidence="2">The sequence shown here is derived from an EMBL/GenBank/DDBJ whole genome shotgun (WGS) entry which is preliminary data.</text>
</comment>
<name>K3VP20_FUSPC</name>
<dbReference type="AlphaFoldDB" id="K3VP20"/>
<keyword evidence="3" id="KW-1185">Reference proteome</keyword>
<reference evidence="2 3" key="1">
    <citation type="journal article" date="2012" name="PLoS Pathog.">
        <title>Comparative pathogenomics reveals horizontally acquired novel virulence genes in fungi infecting cereal hosts.</title>
        <authorList>
            <person name="Gardiner D.M."/>
            <person name="McDonald M.C."/>
            <person name="Covarelli L."/>
            <person name="Solomon P.S."/>
            <person name="Rusu A.G."/>
            <person name="Marshall M."/>
            <person name="Kazan K."/>
            <person name="Chakraborty S."/>
            <person name="McDonald B.A."/>
            <person name="Manners J.M."/>
        </authorList>
    </citation>
    <scope>NUCLEOTIDE SEQUENCE [LARGE SCALE GENOMIC DNA]</scope>
    <source>
        <strain evidence="2 3">CS3096</strain>
    </source>
</reference>
<organism evidence="2 3">
    <name type="scientific">Fusarium pseudograminearum (strain CS3096)</name>
    <name type="common">Wheat and barley crown-rot fungus</name>
    <dbReference type="NCBI Taxonomy" id="1028729"/>
    <lineage>
        <taxon>Eukaryota</taxon>
        <taxon>Fungi</taxon>
        <taxon>Dikarya</taxon>
        <taxon>Ascomycota</taxon>
        <taxon>Pezizomycotina</taxon>
        <taxon>Sordariomycetes</taxon>
        <taxon>Hypocreomycetidae</taxon>
        <taxon>Hypocreales</taxon>
        <taxon>Nectriaceae</taxon>
        <taxon>Fusarium</taxon>
    </lineage>
</organism>